<dbReference type="SUPFAM" id="SSF103473">
    <property type="entry name" value="MFS general substrate transporter"/>
    <property type="match status" value="1"/>
</dbReference>
<keyword evidence="3 6" id="KW-0812">Transmembrane</keyword>
<evidence type="ECO:0000313" key="8">
    <source>
        <dbReference type="Proteomes" id="UP001410394"/>
    </source>
</evidence>
<feature type="transmembrane region" description="Helical" evidence="6">
    <location>
        <begin position="58"/>
        <end position="80"/>
    </location>
</feature>
<feature type="transmembrane region" description="Helical" evidence="6">
    <location>
        <begin position="366"/>
        <end position="383"/>
    </location>
</feature>
<evidence type="ECO:0000256" key="6">
    <source>
        <dbReference type="SAM" id="Phobius"/>
    </source>
</evidence>
<name>A0ABU9YWJ5_9RHOO</name>
<dbReference type="Pfam" id="PF07690">
    <property type="entry name" value="MFS_1"/>
    <property type="match status" value="1"/>
</dbReference>
<dbReference type="PANTHER" id="PTHR23513">
    <property type="entry name" value="INTEGRAL MEMBRANE EFFLUX PROTEIN-RELATED"/>
    <property type="match status" value="1"/>
</dbReference>
<feature type="transmembrane region" description="Helical" evidence="6">
    <location>
        <begin position="169"/>
        <end position="197"/>
    </location>
</feature>
<comment type="subcellular location">
    <subcellularLocation>
        <location evidence="1">Cell membrane</location>
        <topology evidence="1">Multi-pass membrane protein</topology>
    </subcellularLocation>
</comment>
<keyword evidence="5 6" id="KW-0472">Membrane</keyword>
<dbReference type="Proteomes" id="UP001410394">
    <property type="component" value="Unassembled WGS sequence"/>
</dbReference>
<evidence type="ECO:0000256" key="4">
    <source>
        <dbReference type="ARBA" id="ARBA00022989"/>
    </source>
</evidence>
<dbReference type="CDD" id="cd06173">
    <property type="entry name" value="MFS_MefA_like"/>
    <property type="match status" value="1"/>
</dbReference>
<keyword evidence="8" id="KW-1185">Reference proteome</keyword>
<evidence type="ECO:0000256" key="5">
    <source>
        <dbReference type="ARBA" id="ARBA00023136"/>
    </source>
</evidence>
<comment type="caution">
    <text evidence="7">The sequence shown here is derived from an EMBL/GenBank/DDBJ whole genome shotgun (WGS) entry which is preliminary data.</text>
</comment>
<feature type="transmembrane region" description="Helical" evidence="6">
    <location>
        <begin position="389"/>
        <end position="410"/>
    </location>
</feature>
<dbReference type="Gene3D" id="1.20.1250.20">
    <property type="entry name" value="MFS general substrate transporter like domains"/>
    <property type="match status" value="1"/>
</dbReference>
<dbReference type="InterPro" id="IPR011701">
    <property type="entry name" value="MFS"/>
</dbReference>
<feature type="transmembrane region" description="Helical" evidence="6">
    <location>
        <begin position="297"/>
        <end position="315"/>
    </location>
</feature>
<evidence type="ECO:0000256" key="1">
    <source>
        <dbReference type="ARBA" id="ARBA00004651"/>
    </source>
</evidence>
<organism evidence="7 8">
    <name type="scientific">Uliginosibacterium sediminicola</name>
    <dbReference type="NCBI Taxonomy" id="2024550"/>
    <lineage>
        <taxon>Bacteria</taxon>
        <taxon>Pseudomonadati</taxon>
        <taxon>Pseudomonadota</taxon>
        <taxon>Betaproteobacteria</taxon>
        <taxon>Rhodocyclales</taxon>
        <taxon>Zoogloeaceae</taxon>
        <taxon>Uliginosibacterium</taxon>
    </lineage>
</organism>
<keyword evidence="2" id="KW-1003">Cell membrane</keyword>
<gene>
    <name evidence="7" type="ORF">ABDB84_06240</name>
</gene>
<feature type="transmembrane region" description="Helical" evidence="6">
    <location>
        <begin position="21"/>
        <end position="38"/>
    </location>
</feature>
<feature type="transmembrane region" description="Helical" evidence="6">
    <location>
        <begin position="267"/>
        <end position="285"/>
    </location>
</feature>
<feature type="transmembrane region" description="Helical" evidence="6">
    <location>
        <begin position="321"/>
        <end position="345"/>
    </location>
</feature>
<protein>
    <submittedName>
        <fullName evidence="7">MFS transporter</fullName>
    </submittedName>
</protein>
<accession>A0ABU9YWJ5</accession>
<dbReference type="RefSeq" id="WP_345918834.1">
    <property type="nucleotide sequence ID" value="NZ_JBDIVE010000002.1"/>
</dbReference>
<evidence type="ECO:0000313" key="7">
    <source>
        <dbReference type="EMBL" id="MEN3068071.1"/>
    </source>
</evidence>
<evidence type="ECO:0000256" key="2">
    <source>
        <dbReference type="ARBA" id="ARBA00022475"/>
    </source>
</evidence>
<dbReference type="EMBL" id="JBDIVE010000002">
    <property type="protein sequence ID" value="MEN3068071.1"/>
    <property type="molecule type" value="Genomic_DNA"/>
</dbReference>
<feature type="transmembrane region" description="Helical" evidence="6">
    <location>
        <begin position="234"/>
        <end position="255"/>
    </location>
</feature>
<dbReference type="PANTHER" id="PTHR23513:SF6">
    <property type="entry name" value="MAJOR FACILITATOR SUPERFAMILY ASSOCIATED DOMAIN-CONTAINING PROTEIN"/>
    <property type="match status" value="1"/>
</dbReference>
<feature type="transmembrane region" description="Helical" evidence="6">
    <location>
        <begin position="87"/>
        <end position="107"/>
    </location>
</feature>
<dbReference type="InterPro" id="IPR036259">
    <property type="entry name" value="MFS_trans_sf"/>
</dbReference>
<reference evidence="7 8" key="1">
    <citation type="journal article" date="2018" name="Int. J. Syst. Evol. Microbiol.">
        <title>Uliginosibacterium sediminicola sp. nov., isolated from freshwater sediment.</title>
        <authorList>
            <person name="Hwang W.M."/>
            <person name="Kim S.M."/>
            <person name="Kang K."/>
            <person name="Ahn T.Y."/>
        </authorList>
    </citation>
    <scope>NUCLEOTIDE SEQUENCE [LARGE SCALE GENOMIC DNA]</scope>
    <source>
        <strain evidence="7 8">M1-21</strain>
    </source>
</reference>
<sequence>MNHPLPASATAVPGSLWRDRNFLLLFAANTLSVLGSAVTQMALPLTAVQLLRASATEMGVLIACQLLPFVILGLPAGVWIDRSRKRHLAVAFDLCAALGLLLVPLAWFGGFLSMPLLCGVGFLVKTQEAIGGSAMQAFITQLVGRERLVLANSKLSGAASVAQVVGPALAALLVALLGAPLAIIADAASFLLSALLVARIRFQEVRGVASPLRLWPQIREGLQLVWQTPMLRHLVWVVCLWIGLNDGFAALYVLFAARELGLDASGIALINTLGALGGLGGALVAHWLERRIGIRNTLVAGVLIAAFGYLAYALPTRQMAHVAWLAGAALCLLNVGGTIYVVNYLSLRQAVSPDALLGRVVTSMRFLSILPTPLMTVLIGRAGDGFGLVPVFIGLGLACLLMGLAAARYLPRD</sequence>
<keyword evidence="4 6" id="KW-1133">Transmembrane helix</keyword>
<proteinExistence type="predicted"/>
<evidence type="ECO:0000256" key="3">
    <source>
        <dbReference type="ARBA" id="ARBA00022692"/>
    </source>
</evidence>